<name>A0AA97CZL6_9ACTN</name>
<accession>A0AA97CZL6</accession>
<dbReference type="RefSeq" id="WP_420039841.1">
    <property type="nucleotide sequence ID" value="NZ_CP128986.1"/>
</dbReference>
<evidence type="ECO:0000313" key="1">
    <source>
        <dbReference type="EMBL" id="WOC14075.1"/>
    </source>
</evidence>
<dbReference type="EMBL" id="CP128986">
    <property type="protein sequence ID" value="WOC14075.1"/>
    <property type="molecule type" value="Genomic_DNA"/>
</dbReference>
<gene>
    <name evidence="1" type="ORF">MP11Mi_31870</name>
</gene>
<reference evidence="1" key="1">
    <citation type="submission" date="2023-06" db="EMBL/GenBank/DDBJ databases">
        <title>Gordonia sp. nov. and Pseudochrobactrum sp. nov., two species isolated from the burying beetle Nicrophorus vespilloides.</title>
        <authorList>
            <person name="Poehlein A."/>
            <person name="Guzman J."/>
            <person name="Daniel R."/>
            <person name="Vilcinskas A."/>
        </authorList>
    </citation>
    <scope>NUCLEOTIDE SEQUENCE</scope>
    <source>
        <strain evidence="1">MP11Mi</strain>
    </source>
</reference>
<protein>
    <submittedName>
        <fullName evidence="1">Uncharacterized protein</fullName>
    </submittedName>
</protein>
<sequence>MVDSESGRRRKYCKRSCRQRAYEQRTLVAGTAIPGDALILSAEEAESLGDRLFALRCAAQDVRTAICETADPATLKEMADDLVRLAEQSERLR</sequence>
<proteinExistence type="predicted"/>
<organism evidence="1">
    <name type="scientific">Gordonia sp. MP11Mi</name>
    <dbReference type="NCBI Taxonomy" id="3022769"/>
    <lineage>
        <taxon>Bacteria</taxon>
        <taxon>Bacillati</taxon>
        <taxon>Actinomycetota</taxon>
        <taxon>Actinomycetes</taxon>
        <taxon>Mycobacteriales</taxon>
        <taxon>Gordoniaceae</taxon>
        <taxon>Gordonia</taxon>
    </lineage>
</organism>
<dbReference type="AlphaFoldDB" id="A0AA97CZL6"/>